<dbReference type="InterPro" id="IPR001806">
    <property type="entry name" value="Small_GTPase"/>
</dbReference>
<sequence>MSSEKIFKVLVVGPPYCGKTSIVNFLSFNLFSEEYKTTLGVDFVEFRPRDCLAHKFPDDVAASRIQLWDVGGQEVYRGIVRYYYEGAHCCFVVCDISHPNSFQKAIQWKRDIDEGRTFPGSSSLLPSILFFNKTDLPHDLTDDDLAKIARDGNFTHWFKGSVKTMKETGETGLYDAVTTLIRETISLSIKTEKEAEEAEKSDGEDSFVDFIKSHDKDKEKGCCK</sequence>
<keyword evidence="2" id="KW-0547">Nucleotide-binding</keyword>
<dbReference type="PANTHER" id="PTHR47981">
    <property type="entry name" value="RAB FAMILY"/>
    <property type="match status" value="1"/>
</dbReference>
<comment type="similarity">
    <text evidence="1">Belongs to the small GTPase superfamily. Rab family.</text>
</comment>
<dbReference type="PRINTS" id="PR00449">
    <property type="entry name" value="RASTRNSFRMNG"/>
</dbReference>
<dbReference type="SUPFAM" id="SSF52540">
    <property type="entry name" value="P-loop containing nucleoside triphosphate hydrolases"/>
    <property type="match status" value="1"/>
</dbReference>
<evidence type="ECO:0000256" key="3">
    <source>
        <dbReference type="ARBA" id="ARBA00023134"/>
    </source>
</evidence>
<evidence type="ECO:0000256" key="2">
    <source>
        <dbReference type="ARBA" id="ARBA00022741"/>
    </source>
</evidence>
<keyword evidence="3" id="KW-0342">GTP-binding</keyword>
<reference evidence="4" key="1">
    <citation type="submission" date="2022-03" db="EMBL/GenBank/DDBJ databases">
        <title>Draft genome sequence of Aduncisulcus paluster, a free-living microaerophilic Fornicata.</title>
        <authorList>
            <person name="Yuyama I."/>
            <person name="Kume K."/>
            <person name="Tamura T."/>
            <person name="Inagaki Y."/>
            <person name="Hashimoto T."/>
        </authorList>
    </citation>
    <scope>NUCLEOTIDE SEQUENCE</scope>
    <source>
        <strain evidence="4">NY0171</strain>
    </source>
</reference>
<dbReference type="PANTHER" id="PTHR47981:SF42">
    <property type="entry name" value="RAS-RELATED PROTEIN RAB-7L1-LIKE ISOFORM X1"/>
    <property type="match status" value="1"/>
</dbReference>
<dbReference type="PROSITE" id="PS51419">
    <property type="entry name" value="RAB"/>
    <property type="match status" value="1"/>
</dbReference>
<organism evidence="4 5">
    <name type="scientific">Aduncisulcus paluster</name>
    <dbReference type="NCBI Taxonomy" id="2918883"/>
    <lineage>
        <taxon>Eukaryota</taxon>
        <taxon>Metamonada</taxon>
        <taxon>Carpediemonas-like organisms</taxon>
        <taxon>Aduncisulcus</taxon>
    </lineage>
</organism>
<evidence type="ECO:0000256" key="1">
    <source>
        <dbReference type="ARBA" id="ARBA00006270"/>
    </source>
</evidence>
<dbReference type="EMBL" id="BQXS01012171">
    <property type="protein sequence ID" value="GKT20140.1"/>
    <property type="molecule type" value="Genomic_DNA"/>
</dbReference>
<evidence type="ECO:0000313" key="4">
    <source>
        <dbReference type="EMBL" id="GKT20140.1"/>
    </source>
</evidence>
<proteinExistence type="inferred from homology"/>
<dbReference type="NCBIfam" id="TIGR00231">
    <property type="entry name" value="small_GTP"/>
    <property type="match status" value="1"/>
</dbReference>
<dbReference type="Gene3D" id="3.40.50.300">
    <property type="entry name" value="P-loop containing nucleotide triphosphate hydrolases"/>
    <property type="match status" value="1"/>
</dbReference>
<dbReference type="Proteomes" id="UP001057375">
    <property type="component" value="Unassembled WGS sequence"/>
</dbReference>
<dbReference type="Pfam" id="PF00071">
    <property type="entry name" value="Ras"/>
    <property type="match status" value="1"/>
</dbReference>
<dbReference type="SMART" id="SM00175">
    <property type="entry name" value="RAB"/>
    <property type="match status" value="1"/>
</dbReference>
<accession>A0ABQ5JWL5</accession>
<keyword evidence="5" id="KW-1185">Reference proteome</keyword>
<name>A0ABQ5JWL5_9EUKA</name>
<dbReference type="InterPro" id="IPR027417">
    <property type="entry name" value="P-loop_NTPase"/>
</dbReference>
<evidence type="ECO:0000313" key="5">
    <source>
        <dbReference type="Proteomes" id="UP001057375"/>
    </source>
</evidence>
<protein>
    <submittedName>
        <fullName evidence="4">Small GTPase like protein</fullName>
    </submittedName>
</protein>
<dbReference type="InterPro" id="IPR005225">
    <property type="entry name" value="Small_GTP-bd"/>
</dbReference>
<comment type="caution">
    <text evidence="4">The sequence shown here is derived from an EMBL/GenBank/DDBJ whole genome shotgun (WGS) entry which is preliminary data.</text>
</comment>
<gene>
    <name evidence="4" type="ORF">ADUPG1_011664</name>
</gene>